<accession>A0A2T2WHL7</accession>
<comment type="caution">
    <text evidence="1">The sequence shown here is derived from an EMBL/GenBank/DDBJ whole genome shotgun (WGS) entry which is preliminary data.</text>
</comment>
<dbReference type="AlphaFoldDB" id="A0A2T2WHL7"/>
<proteinExistence type="predicted"/>
<organism evidence="1 2">
    <name type="scientific">Sulfobacillus acidophilus</name>
    <dbReference type="NCBI Taxonomy" id="53633"/>
    <lineage>
        <taxon>Bacteria</taxon>
        <taxon>Bacillati</taxon>
        <taxon>Bacillota</taxon>
        <taxon>Clostridia</taxon>
        <taxon>Eubacteriales</taxon>
        <taxon>Clostridiales Family XVII. Incertae Sedis</taxon>
        <taxon>Sulfobacillus</taxon>
    </lineage>
</organism>
<evidence type="ECO:0000313" key="2">
    <source>
        <dbReference type="Proteomes" id="UP000241848"/>
    </source>
</evidence>
<dbReference type="Proteomes" id="UP000241848">
    <property type="component" value="Unassembled WGS sequence"/>
</dbReference>
<name>A0A2T2WHL7_9FIRM</name>
<dbReference type="EMBL" id="PXYV01000028">
    <property type="protein sequence ID" value="PSR21733.1"/>
    <property type="molecule type" value="Genomic_DNA"/>
</dbReference>
<evidence type="ECO:0000313" key="1">
    <source>
        <dbReference type="EMBL" id="PSR21733.1"/>
    </source>
</evidence>
<protein>
    <submittedName>
        <fullName evidence="1">Uncharacterized protein</fullName>
    </submittedName>
</protein>
<reference evidence="1 2" key="1">
    <citation type="journal article" date="2014" name="BMC Genomics">
        <title>Comparison of environmental and isolate Sulfobacillus genomes reveals diverse carbon, sulfur, nitrogen, and hydrogen metabolisms.</title>
        <authorList>
            <person name="Justice N.B."/>
            <person name="Norman A."/>
            <person name="Brown C.T."/>
            <person name="Singh A."/>
            <person name="Thomas B.C."/>
            <person name="Banfield J.F."/>
        </authorList>
    </citation>
    <scope>NUCLEOTIDE SEQUENCE [LARGE SCALE GENOMIC DNA]</scope>
    <source>
        <strain evidence="1">AMDSBA3</strain>
    </source>
</reference>
<sequence>MPEANLLAAFADLAAAQRCQNALRDEGFDVIEIDRLDRSDDDSLPHPPLVNWGRDGYQIGRLQDKWTTSAAWTDSPNGLIAGGAWLLTAVVPSEAADHVRHVIQQYGGSL</sequence>
<gene>
    <name evidence="1" type="ORF">C7B45_09630</name>
</gene>